<feature type="transmembrane region" description="Helical" evidence="1">
    <location>
        <begin position="232"/>
        <end position="255"/>
    </location>
</feature>
<feature type="domain" description="MgtC/SapB/SrpB/YhiD N-terminal" evidence="2">
    <location>
        <begin position="12"/>
        <end position="126"/>
    </location>
</feature>
<feature type="transmembrane region" description="Helical" evidence="1">
    <location>
        <begin position="303"/>
        <end position="324"/>
    </location>
</feature>
<dbReference type="EMBL" id="FMVT01000026">
    <property type="protein sequence ID" value="SCY96784.1"/>
    <property type="molecule type" value="Genomic_DNA"/>
</dbReference>
<dbReference type="InterPro" id="IPR049177">
    <property type="entry name" value="MgtC_SapB_SrpB_YhiD_N"/>
</dbReference>
<dbReference type="OrthoDB" id="9813718at2"/>
<reference evidence="4 5" key="1">
    <citation type="submission" date="2016-10" db="EMBL/GenBank/DDBJ databases">
        <authorList>
            <person name="de Groot N.N."/>
        </authorList>
    </citation>
    <scope>NUCLEOTIDE SEQUENCE [LARGE SCALE GENOMIC DNA]</scope>
    <source>
        <strain evidence="4 5">CGMCC 1.8925</strain>
    </source>
</reference>
<feature type="transmembrane region" description="Helical" evidence="1">
    <location>
        <begin position="363"/>
        <end position="384"/>
    </location>
</feature>
<name>A0A1G5K8N1_9RHOB</name>
<evidence type="ECO:0000259" key="2">
    <source>
        <dbReference type="Pfam" id="PF02308"/>
    </source>
</evidence>
<feature type="transmembrane region" description="Helical" evidence="1">
    <location>
        <begin position="91"/>
        <end position="122"/>
    </location>
</feature>
<feature type="transmembrane region" description="Helical" evidence="1">
    <location>
        <begin position="198"/>
        <end position="220"/>
    </location>
</feature>
<dbReference type="PANTHER" id="PTHR39084">
    <property type="entry name" value="MEMBRANE PROTEIN-RELATED"/>
    <property type="match status" value="1"/>
</dbReference>
<feature type="transmembrane region" description="Helical" evidence="1">
    <location>
        <begin position="143"/>
        <end position="160"/>
    </location>
</feature>
<feature type="transmembrane region" description="Helical" evidence="1">
    <location>
        <begin position="43"/>
        <end position="71"/>
    </location>
</feature>
<dbReference type="InterPro" id="IPR025105">
    <property type="entry name" value="DUF4010"/>
</dbReference>
<dbReference type="Pfam" id="PF13194">
    <property type="entry name" value="DUF4010"/>
    <property type="match status" value="1"/>
</dbReference>
<evidence type="ECO:0000313" key="4">
    <source>
        <dbReference type="EMBL" id="SCY96784.1"/>
    </source>
</evidence>
<accession>A0A1G5K8N1</accession>
<feature type="transmembrane region" description="Helical" evidence="1">
    <location>
        <begin position="172"/>
        <end position="191"/>
    </location>
</feature>
<sequence length="431" mass="43603">MESDVESFFALAEALGIGLLIGIEREQNAQAGDKAASAGVRSFSLAALIGALSIMAGGVPLLAVAVIAVAVTRLVSVAQRGDPTTGLTTSFALVAVVVLGAMATVTAMLAAAVALVIASLLAAREVLHGFSRQILTPPELRDGLILGVSALVILPVLPNVDIGPGGALNPRNLFLMVVLVMLIGAAGHVATRVVGVRLGLPVSGFLSGFVSSLATIATLGKRAGEKPEDATSAATGATLSSVSSLAQNGIILAALSPAMLGTGIPLLVGMGLMAAGIGALMFFRTLGGELKPAKMELPNRVFSVWGAVRFAAIVATVMVFSATLNDIFGNAAILVTIALAGLVSTNSAVVALGSLVAAGQIPAIDGTLPLAAALTANTLVRTWVARSSADKSFRRAVILGLVAQLAALWAAWWIGGVVWDWLVDTAEELVE</sequence>
<dbReference type="PANTHER" id="PTHR39084:SF1">
    <property type="entry name" value="DUF4010 DOMAIN-CONTAINING PROTEIN"/>
    <property type="match status" value="1"/>
</dbReference>
<gene>
    <name evidence="4" type="ORF">SAMN05660710_03759</name>
</gene>
<feature type="transmembrane region" description="Helical" evidence="1">
    <location>
        <begin position="396"/>
        <end position="415"/>
    </location>
</feature>
<dbReference type="Pfam" id="PF02308">
    <property type="entry name" value="MgtC"/>
    <property type="match status" value="1"/>
</dbReference>
<dbReference type="STRING" id="336292.SAMN05660710_03759"/>
<dbReference type="AlphaFoldDB" id="A0A1G5K8N1"/>
<dbReference type="RefSeq" id="WP_090748470.1">
    <property type="nucleotide sequence ID" value="NZ_FMVT01000026.1"/>
</dbReference>
<protein>
    <submittedName>
        <fullName evidence="4">Uncharacterized membrane protein, DUF4010 family</fullName>
    </submittedName>
</protein>
<evidence type="ECO:0000259" key="3">
    <source>
        <dbReference type="Pfam" id="PF13194"/>
    </source>
</evidence>
<keyword evidence="1" id="KW-0472">Membrane</keyword>
<dbReference type="Proteomes" id="UP000199502">
    <property type="component" value="Unassembled WGS sequence"/>
</dbReference>
<proteinExistence type="predicted"/>
<organism evidence="4 5">
    <name type="scientific">Paracoccus tibetensis</name>
    <dbReference type="NCBI Taxonomy" id="336292"/>
    <lineage>
        <taxon>Bacteria</taxon>
        <taxon>Pseudomonadati</taxon>
        <taxon>Pseudomonadota</taxon>
        <taxon>Alphaproteobacteria</taxon>
        <taxon>Rhodobacterales</taxon>
        <taxon>Paracoccaceae</taxon>
        <taxon>Paracoccus</taxon>
    </lineage>
</organism>
<feature type="transmembrane region" description="Helical" evidence="1">
    <location>
        <begin position="262"/>
        <end position="283"/>
    </location>
</feature>
<evidence type="ECO:0000256" key="1">
    <source>
        <dbReference type="SAM" id="Phobius"/>
    </source>
</evidence>
<feature type="transmembrane region" description="Helical" evidence="1">
    <location>
        <begin position="331"/>
        <end position="357"/>
    </location>
</feature>
<evidence type="ECO:0000313" key="5">
    <source>
        <dbReference type="Proteomes" id="UP000199502"/>
    </source>
</evidence>
<feature type="domain" description="DUF4010" evidence="3">
    <location>
        <begin position="178"/>
        <end position="386"/>
    </location>
</feature>
<keyword evidence="1" id="KW-1133">Transmembrane helix</keyword>
<keyword evidence="5" id="KW-1185">Reference proteome</keyword>
<keyword evidence="1" id="KW-0812">Transmembrane</keyword>